<accession>A0AAP0J927</accession>
<reference evidence="1 2" key="1">
    <citation type="submission" date="2024-01" db="EMBL/GenBank/DDBJ databases">
        <title>Genome assemblies of Stephania.</title>
        <authorList>
            <person name="Yang L."/>
        </authorList>
    </citation>
    <scope>NUCLEOTIDE SEQUENCE [LARGE SCALE GENOMIC DNA]</scope>
    <source>
        <strain evidence="1">YNDBR</strain>
        <tissue evidence="1">Leaf</tissue>
    </source>
</reference>
<protein>
    <submittedName>
        <fullName evidence="1">Uncharacterized protein</fullName>
    </submittedName>
</protein>
<evidence type="ECO:0000313" key="2">
    <source>
        <dbReference type="Proteomes" id="UP001420932"/>
    </source>
</evidence>
<organism evidence="1 2">
    <name type="scientific">Stephania yunnanensis</name>
    <dbReference type="NCBI Taxonomy" id="152371"/>
    <lineage>
        <taxon>Eukaryota</taxon>
        <taxon>Viridiplantae</taxon>
        <taxon>Streptophyta</taxon>
        <taxon>Embryophyta</taxon>
        <taxon>Tracheophyta</taxon>
        <taxon>Spermatophyta</taxon>
        <taxon>Magnoliopsida</taxon>
        <taxon>Ranunculales</taxon>
        <taxon>Menispermaceae</taxon>
        <taxon>Menispermoideae</taxon>
        <taxon>Cissampelideae</taxon>
        <taxon>Stephania</taxon>
    </lineage>
</organism>
<keyword evidence="2" id="KW-1185">Reference proteome</keyword>
<proteinExistence type="predicted"/>
<dbReference type="EMBL" id="JBBNAF010000007">
    <property type="protein sequence ID" value="KAK9128537.1"/>
    <property type="molecule type" value="Genomic_DNA"/>
</dbReference>
<comment type="caution">
    <text evidence="1">The sequence shown here is derived from an EMBL/GenBank/DDBJ whole genome shotgun (WGS) entry which is preliminary data.</text>
</comment>
<dbReference type="AlphaFoldDB" id="A0AAP0J927"/>
<dbReference type="Proteomes" id="UP001420932">
    <property type="component" value="Unassembled WGS sequence"/>
</dbReference>
<sequence>MSDGAYVVCRRLRKSSHCRLLHPSPLSTLSLFVIPHEMTTVIRYAFIPGYHCSYEHGDNGGQEPPNIYQFDNHIYDDDGGGFDMTTYHEMLHNVAGPSFNWNHMEESPKPKARQLYDMIKASSKQLWSGCETMTNVVHNGEVSYDQVRTPYL</sequence>
<name>A0AAP0J927_9MAGN</name>
<gene>
    <name evidence="1" type="ORF">Syun_017334</name>
</gene>
<evidence type="ECO:0000313" key="1">
    <source>
        <dbReference type="EMBL" id="KAK9128537.1"/>
    </source>
</evidence>